<keyword evidence="5" id="KW-1133">Transmembrane helix</keyword>
<keyword evidence="8" id="KW-1185">Reference proteome</keyword>
<evidence type="ECO:0000256" key="5">
    <source>
        <dbReference type="SAM" id="Phobius"/>
    </source>
</evidence>
<evidence type="ECO:0000256" key="2">
    <source>
        <dbReference type="ARBA" id="ARBA00022777"/>
    </source>
</evidence>
<reference evidence="7" key="1">
    <citation type="journal article" date="2014" name="Int. J. Syst. Evol. Microbiol.">
        <title>Complete genome sequence of Corynebacterium casei LMG S-19264T (=DSM 44701T), isolated from a smear-ripened cheese.</title>
        <authorList>
            <consortium name="US DOE Joint Genome Institute (JGI-PGF)"/>
            <person name="Walter F."/>
            <person name="Albersmeier A."/>
            <person name="Kalinowski J."/>
            <person name="Ruckert C."/>
        </authorList>
    </citation>
    <scope>NUCLEOTIDE SEQUENCE</scope>
    <source>
        <strain evidence="7">CGMCC 1.14988</strain>
    </source>
</reference>
<organism evidence="7 8">
    <name type="scientific">Egicoccus halophilus</name>
    <dbReference type="NCBI Taxonomy" id="1670830"/>
    <lineage>
        <taxon>Bacteria</taxon>
        <taxon>Bacillati</taxon>
        <taxon>Actinomycetota</taxon>
        <taxon>Nitriliruptoria</taxon>
        <taxon>Egicoccales</taxon>
        <taxon>Egicoccaceae</taxon>
        <taxon>Egicoccus</taxon>
    </lineage>
</organism>
<dbReference type="EMBL" id="BMHA01000001">
    <property type="protein sequence ID" value="GGI03371.1"/>
    <property type="molecule type" value="Genomic_DNA"/>
</dbReference>
<dbReference type="InterPro" id="IPR007168">
    <property type="entry name" value="Phageshock_PspC_N"/>
</dbReference>
<keyword evidence="2 7" id="KW-0418">Kinase</keyword>
<dbReference type="AlphaFoldDB" id="A0A8J3A5D4"/>
<evidence type="ECO:0000313" key="8">
    <source>
        <dbReference type="Proteomes" id="UP000650511"/>
    </source>
</evidence>
<comment type="caution">
    <text evidence="7">The sequence shown here is derived from an EMBL/GenBank/DDBJ whole genome shotgun (WGS) entry which is preliminary data.</text>
</comment>
<evidence type="ECO:0000313" key="7">
    <source>
        <dbReference type="EMBL" id="GGI03371.1"/>
    </source>
</evidence>
<dbReference type="PANTHER" id="PTHR24421:SF61">
    <property type="entry name" value="OXYGEN SENSOR HISTIDINE KINASE NREB"/>
    <property type="match status" value="1"/>
</dbReference>
<dbReference type="PANTHER" id="PTHR24421">
    <property type="entry name" value="NITRATE/NITRITE SENSOR PROTEIN NARX-RELATED"/>
    <property type="match status" value="1"/>
</dbReference>
<evidence type="ECO:0000256" key="1">
    <source>
        <dbReference type="ARBA" id="ARBA00022679"/>
    </source>
</evidence>
<accession>A0A8J3A5D4</accession>
<dbReference type="GO" id="GO:0016301">
    <property type="term" value="F:kinase activity"/>
    <property type="evidence" value="ECO:0007669"/>
    <property type="project" value="UniProtKB-KW"/>
</dbReference>
<gene>
    <name evidence="7" type="ORF">GCM10011354_03700</name>
</gene>
<dbReference type="SUPFAM" id="SSF55874">
    <property type="entry name" value="ATPase domain of HSP90 chaperone/DNA topoisomerase II/histidine kinase"/>
    <property type="match status" value="1"/>
</dbReference>
<feature type="transmembrane region" description="Helical" evidence="5">
    <location>
        <begin position="214"/>
        <end position="233"/>
    </location>
</feature>
<proteinExistence type="predicted"/>
<keyword evidence="5" id="KW-0472">Membrane</keyword>
<feature type="transmembrane region" description="Helical" evidence="5">
    <location>
        <begin position="93"/>
        <end position="119"/>
    </location>
</feature>
<sequence>MPADGADVAMPARGTDPATGTSDVAAVPPSNGSDTRPPAAGTVGDRRPPPPPPYGPPTGRRPDATTLDGVIGRGRVIGGVAAGLGARLGVDPVLIRIAFVVLSLAGGTGVLLYGVLWAFTSVAATGPVDARRPATLQQATALGLITLGVLFLLRSLGLWFGDALVLPVTLAAVGSAIVWTRGDDADRSRWARLGGRIPGGHALVSVTAGPASPVRLLIGSLLVAGAVAGFLAAQDGLGALSDLGFAVLAALGGLALLFGPWLWRLVDQLGLERRERIRQEERAELAAHLHDSVLQTLALIQRSADQPRRMVALARRQERELRGWLYGQRDGQRDGQRAALDEPADLAAAVDQIVEEVEAVHDLQVDVVVVGDAPIDERVRALLAAMREACVNVAKHAGVPTASVYVEVERDQVTAFVRDRGAGFELGRVPDDRRGVRDSIIGRLDRHGGHGRVWSRPGEGTEIELCVPRPRPASPHHHPSPEQQA</sequence>
<keyword evidence="5" id="KW-0812">Transmembrane</keyword>
<evidence type="ECO:0000256" key="4">
    <source>
        <dbReference type="SAM" id="MobiDB-lite"/>
    </source>
</evidence>
<feature type="region of interest" description="Disordered" evidence="4">
    <location>
        <begin position="1"/>
        <end position="65"/>
    </location>
</feature>
<keyword evidence="1" id="KW-0808">Transferase</keyword>
<dbReference type="InterPro" id="IPR036890">
    <property type="entry name" value="HATPase_C_sf"/>
</dbReference>
<dbReference type="Gene3D" id="3.30.565.10">
    <property type="entry name" value="Histidine kinase-like ATPase, C-terminal domain"/>
    <property type="match status" value="1"/>
</dbReference>
<feature type="transmembrane region" description="Helical" evidence="5">
    <location>
        <begin position="163"/>
        <end position="182"/>
    </location>
</feature>
<feature type="transmembrane region" description="Helical" evidence="5">
    <location>
        <begin position="139"/>
        <end position="157"/>
    </location>
</feature>
<protein>
    <submittedName>
        <fullName evidence="7">Histidine kinase</fullName>
    </submittedName>
</protein>
<reference evidence="7" key="2">
    <citation type="submission" date="2020-09" db="EMBL/GenBank/DDBJ databases">
        <authorList>
            <person name="Sun Q."/>
            <person name="Zhou Y."/>
        </authorList>
    </citation>
    <scope>NUCLEOTIDE SEQUENCE</scope>
    <source>
        <strain evidence="7">CGMCC 1.14988</strain>
    </source>
</reference>
<evidence type="ECO:0000256" key="3">
    <source>
        <dbReference type="ARBA" id="ARBA00023012"/>
    </source>
</evidence>
<evidence type="ECO:0000259" key="6">
    <source>
        <dbReference type="Pfam" id="PF04024"/>
    </source>
</evidence>
<keyword evidence="3" id="KW-0902">Two-component regulatory system</keyword>
<dbReference type="GO" id="GO:0000160">
    <property type="term" value="P:phosphorelay signal transduction system"/>
    <property type="evidence" value="ECO:0007669"/>
    <property type="project" value="UniProtKB-KW"/>
</dbReference>
<feature type="transmembrane region" description="Helical" evidence="5">
    <location>
        <begin position="245"/>
        <end position="266"/>
    </location>
</feature>
<dbReference type="Proteomes" id="UP000650511">
    <property type="component" value="Unassembled WGS sequence"/>
</dbReference>
<dbReference type="Pfam" id="PF04024">
    <property type="entry name" value="PspC"/>
    <property type="match status" value="1"/>
</dbReference>
<name>A0A8J3A5D4_9ACTN</name>
<dbReference type="InterPro" id="IPR050482">
    <property type="entry name" value="Sensor_HK_TwoCompSys"/>
</dbReference>
<feature type="domain" description="Phage shock protein PspC N-terminal" evidence="6">
    <location>
        <begin position="73"/>
        <end position="120"/>
    </location>
</feature>